<dbReference type="SUPFAM" id="SSF49785">
    <property type="entry name" value="Galactose-binding domain-like"/>
    <property type="match status" value="1"/>
</dbReference>
<accession>A0ABW6B588</accession>
<keyword evidence="2" id="KW-1185">Reference proteome</keyword>
<proteinExistence type="predicted"/>
<gene>
    <name evidence="1" type="ORF">ACFS6J_23025</name>
</gene>
<name>A0ABW6B588_9SPHI</name>
<dbReference type="RefSeq" id="WP_377612995.1">
    <property type="nucleotide sequence ID" value="NZ_JBHUPA010000022.1"/>
</dbReference>
<organism evidence="1 2">
    <name type="scientific">Olivibacter jilunii</name>
    <dbReference type="NCBI Taxonomy" id="985016"/>
    <lineage>
        <taxon>Bacteria</taxon>
        <taxon>Pseudomonadati</taxon>
        <taxon>Bacteroidota</taxon>
        <taxon>Sphingobacteriia</taxon>
        <taxon>Sphingobacteriales</taxon>
        <taxon>Sphingobacteriaceae</taxon>
        <taxon>Olivibacter</taxon>
    </lineage>
</organism>
<dbReference type="InterPro" id="IPR053161">
    <property type="entry name" value="Ulvan_degrading_GH"/>
</dbReference>
<reference evidence="2" key="1">
    <citation type="journal article" date="2019" name="Int. J. Syst. Evol. Microbiol.">
        <title>The Global Catalogue of Microorganisms (GCM) 10K type strain sequencing project: providing services to taxonomists for standard genome sequencing and annotation.</title>
        <authorList>
            <consortium name="The Broad Institute Genomics Platform"/>
            <consortium name="The Broad Institute Genome Sequencing Center for Infectious Disease"/>
            <person name="Wu L."/>
            <person name="Ma J."/>
        </authorList>
    </citation>
    <scope>NUCLEOTIDE SEQUENCE [LARGE SCALE GENOMIC DNA]</scope>
    <source>
        <strain evidence="2">KCTC 23098</strain>
    </source>
</reference>
<dbReference type="PROSITE" id="PS51257">
    <property type="entry name" value="PROKAR_LIPOPROTEIN"/>
    <property type="match status" value="1"/>
</dbReference>
<dbReference type="Proteomes" id="UP001597560">
    <property type="component" value="Unassembled WGS sequence"/>
</dbReference>
<dbReference type="PANTHER" id="PTHR36848">
    <property type="entry name" value="DNA-BINDING PROTEIN (PUTATIVE SECRETED PROTEIN)-RELATED"/>
    <property type="match status" value="1"/>
</dbReference>
<protein>
    <submittedName>
        <fullName evidence="1">Glycosyl hydrolase</fullName>
    </submittedName>
</protein>
<dbReference type="NCBIfam" id="NF045579">
    <property type="entry name" value="rhamnoside_JR"/>
    <property type="match status" value="1"/>
</dbReference>
<comment type="caution">
    <text evidence="1">The sequence shown here is derived from an EMBL/GenBank/DDBJ whole genome shotgun (WGS) entry which is preliminary data.</text>
</comment>
<evidence type="ECO:0000313" key="1">
    <source>
        <dbReference type="EMBL" id="MFD2964692.1"/>
    </source>
</evidence>
<dbReference type="GO" id="GO:0016787">
    <property type="term" value="F:hydrolase activity"/>
    <property type="evidence" value="ECO:0007669"/>
    <property type="project" value="UniProtKB-KW"/>
</dbReference>
<sequence>MLKKLQYIFIISLALTAGCQREPDTLWPEVTKEMKPWTRWWWMGNAVDSANLRSLLQEYQQRGFGGVEIAPIYGAKGYEDQYIEHLSDEWMKRLRFTLQTADSLGMGVDLTNGTGWPFGGPQVDTADAATKLIVGTYKLQGEQPLQKKIRSSDPKQPNAPLISLTAYGPDNKTLLLTDKVDSSGTLHWMADKGTWELYALFLGKTKQQVKRAAPGGEGLTLDHFSKGALDRYLQPYTQALGKERIGIRAFYNDSYEVYGADWTEALFKTFRANRGYDLRYYVRDLLSRDSTEQVARIKSDYRETVAEMLLDNFTRHWTHWAHEQHGITKNQAHGSPGNLLDLYAAVDIPEAETFGSSYFPIPGLRRDSADIRNVDPDPMMLKFASSAAHVTGKNLVSSETFTWLTEHFKTSWAQCKPEVDQVFLAGINHVFYHGTTYSPREVPWPGWLFYASVNFVPANSLWSHLDGMNRYITRVQSILQSGKADNELLIYWPIYDIWHQPKGALRALKVHDIDEWLHPTEFYKQALQLQEEGYSFDFVSDHLLEKLQVQDGNWVTGKESLPYRALLIPKTDKMPVETLERLIHLAENGATLIFQSLPKDVPGAHDLERRRMKLAQVLENIKKMSRQPKVGKGKILVKEILRDGLQEVSLPGEALVKTGLRFVRRKVGTGHYYYLVNLTGKRVDEYVTFNGAGASWYILDPLSEKTGRAAIMSKNNQLKVRVQLDPGESWILAGLHKEHQELVDWQYLEKPTASIAIEGKWRLTFKDGGPTIPKARNLDRLMRWTDLQDSAANNFAGKAVYMSTFELPAGSAKEYVLKLDNLFESARIKINGKDAGLIWSLPYKLRLGNLVRPGKNTIEIEVANLMANRTRYMDRRKMKWREYNGSQFVNIDYEPFDASNWKTSPAGLAGPVYIECY</sequence>
<dbReference type="PANTHER" id="PTHR36848:SF2">
    <property type="entry name" value="SECRETED PROTEIN"/>
    <property type="match status" value="1"/>
</dbReference>
<dbReference type="InterPro" id="IPR008979">
    <property type="entry name" value="Galactose-bd-like_sf"/>
</dbReference>
<dbReference type="EMBL" id="JBHUPA010000022">
    <property type="protein sequence ID" value="MFD2964692.1"/>
    <property type="molecule type" value="Genomic_DNA"/>
</dbReference>
<evidence type="ECO:0000313" key="2">
    <source>
        <dbReference type="Proteomes" id="UP001597560"/>
    </source>
</evidence>
<keyword evidence="1" id="KW-0378">Hydrolase</keyword>
<dbReference type="Gene3D" id="2.60.120.260">
    <property type="entry name" value="Galactose-binding domain-like"/>
    <property type="match status" value="1"/>
</dbReference>
<dbReference type="Pfam" id="PF17132">
    <property type="entry name" value="Glyco_hydro_106"/>
    <property type="match status" value="2"/>
</dbReference>